<dbReference type="SUPFAM" id="SSF53098">
    <property type="entry name" value="Ribonuclease H-like"/>
    <property type="match status" value="1"/>
</dbReference>
<dbReference type="PROSITE" id="PS50878">
    <property type="entry name" value="RT_POL"/>
    <property type="match status" value="1"/>
</dbReference>
<evidence type="ECO:0000313" key="11">
    <source>
        <dbReference type="EnsemblMetazoa" id="AALFPA23_002620.P2536"/>
    </source>
</evidence>
<dbReference type="PANTHER" id="PTHR37984:SF11">
    <property type="entry name" value="INTEGRASE CATALYTIC DOMAIN-CONTAINING PROTEIN"/>
    <property type="match status" value="1"/>
</dbReference>
<keyword evidence="2" id="KW-0808">Transferase</keyword>
<dbReference type="Proteomes" id="UP000069940">
    <property type="component" value="Unassembled WGS sequence"/>
</dbReference>
<dbReference type="RefSeq" id="XP_062711240.1">
    <property type="nucleotide sequence ID" value="XM_062855256.1"/>
</dbReference>
<evidence type="ECO:0000313" key="12">
    <source>
        <dbReference type="Proteomes" id="UP000069940"/>
    </source>
</evidence>
<dbReference type="InterPro" id="IPR000477">
    <property type="entry name" value="RT_dom"/>
</dbReference>
<feature type="compositionally biased region" description="Polar residues" evidence="8">
    <location>
        <begin position="1112"/>
        <end position="1131"/>
    </location>
</feature>
<dbReference type="InterPro" id="IPR012337">
    <property type="entry name" value="RNaseH-like_sf"/>
</dbReference>
<dbReference type="GeneID" id="134289442"/>
<dbReference type="CDD" id="cd09274">
    <property type="entry name" value="RNase_HI_RT_Ty3"/>
    <property type="match status" value="1"/>
</dbReference>
<dbReference type="Pfam" id="PF17917">
    <property type="entry name" value="RT_RNaseH"/>
    <property type="match status" value="1"/>
</dbReference>
<dbReference type="EC" id="2.7.7.49" evidence="1"/>
<evidence type="ECO:0000256" key="3">
    <source>
        <dbReference type="ARBA" id="ARBA00022695"/>
    </source>
</evidence>
<dbReference type="Pfam" id="PF00665">
    <property type="entry name" value="rve"/>
    <property type="match status" value="1"/>
</dbReference>
<dbReference type="Pfam" id="PF17921">
    <property type="entry name" value="Integrase_H2C2"/>
    <property type="match status" value="1"/>
</dbReference>
<dbReference type="EnsemblMetazoa" id="AALFPA23_002620.R2536">
    <property type="protein sequence ID" value="AALFPA23_002620.P2536"/>
    <property type="gene ID" value="AALFPA23_002620"/>
</dbReference>
<sequence length="1159" mass="130767">MMAVVVDGSECSNIGLVTDVPETKVYRGSFPKNTASSKCAPQDISDDIEMSEAMGATKHPIIEPVDVEPGTRTISVLNRPLPEHPSSMASALDEATDGSIIVAVVAGLRCPFLIDSGAQVNTFTEDSFCKLMSDPAYSSEVFEVKCGTDRPLKAYASSGNIEVMATFNAYLFISDDRPILLEKFYVVKEARALLSRTTASRYSVLMLGLKVPVQTVQTQPVAAHHVYAGEIAVLDTDDIFPKFNVPPVKIHYDKSKPPCRNIFLNIPAAVKPLVEKRIQELIKANIIEPVIDGMDTSFCSSMLVVPKGKEDIRLVIDLRGPNRYIYRTPFSMPTLEQILAEIDGATWFSTIDISNAYFHIELDEESRHLTNFFTEFGMFRCVRLPFGLCNAPDLFQETLQRKILGGCKGCKNYQDDVLVFGATKEEHDRNLEAVLACLANHNVKLNEEKCVFGSQIVGFLGFTLTPQGWMIEEEKISAINNFRTPVSCSEVKSFLGLITFVDKFIIHRATKTEHLRALATSERFYWTEKEEAEFSYLKNEAFKTIKRLGYYNPSDRIELFVDASPTGLGAVLVQYNASEQPRIIACASKVLTATEQRYPQTQKEALAVVWGVERFNYYLLTTSFVIRTDAEANQYIFNTNHRLGRRAVTRAEGWALRLQPYDFTVQRVAGVENVADALSRLIPETQQTEPFEDDEEKHFLYALDPGCMELTWTEIESRSEGDEELQLVRKALETNKWPQDIRAYEAQKKKMHCLGFLVFKDERTILPHSLRRKALESAHGGHIGEVAMKRIMRQFFWWPKMSVEVSRFVRNCETCTLLSRRNPPLPLASRDLPDGPWEILQIDFLSVPNFGTGEFLVVVDTYSRYLHVVEMKSLDAESTNSALCEVFHTWGYPVIIQSDNGPPFQSTAFNEYWKGKGIEIRKAVPLSPQSNGAVERQNQGIIKAMSASRIDGRNWRNALQEYVHRHNTLVPHSRLAVTPFELMVGWKHRGTFPSLWGGASNEELDREEVRDRDAETKLSSKMYADSVRGARESNIKIGDVVLLAQQKRNKTDPTFSSERYRVVAREGAKVVVISKAGVQYARNVQEVKRAPDFAIDTGEASDDHAEDDTVPSFANSGNISENDGASSSQQEIIPRALRSRQQIKRPSRFDHNFVYRVFH</sequence>
<dbReference type="InterPro" id="IPR043502">
    <property type="entry name" value="DNA/RNA_pol_sf"/>
</dbReference>
<dbReference type="CDD" id="cd01647">
    <property type="entry name" value="RT_LTR"/>
    <property type="match status" value="1"/>
</dbReference>
<feature type="domain" description="Integrase catalytic" evidence="10">
    <location>
        <begin position="832"/>
        <end position="987"/>
    </location>
</feature>
<organism evidence="11 12">
    <name type="scientific">Aedes albopictus</name>
    <name type="common">Asian tiger mosquito</name>
    <name type="synonym">Stegomyia albopicta</name>
    <dbReference type="NCBI Taxonomy" id="7160"/>
    <lineage>
        <taxon>Eukaryota</taxon>
        <taxon>Metazoa</taxon>
        <taxon>Ecdysozoa</taxon>
        <taxon>Arthropoda</taxon>
        <taxon>Hexapoda</taxon>
        <taxon>Insecta</taxon>
        <taxon>Pterygota</taxon>
        <taxon>Neoptera</taxon>
        <taxon>Endopterygota</taxon>
        <taxon>Diptera</taxon>
        <taxon>Nematocera</taxon>
        <taxon>Culicoidea</taxon>
        <taxon>Culicidae</taxon>
        <taxon>Culicinae</taxon>
        <taxon>Aedini</taxon>
        <taxon>Aedes</taxon>
        <taxon>Stegomyia</taxon>
    </lineage>
</organism>
<keyword evidence="5" id="KW-0255">Endonuclease</keyword>
<protein>
    <recommendedName>
        <fullName evidence="1">RNA-directed DNA polymerase</fullName>
        <ecNumber evidence="1">2.7.7.49</ecNumber>
    </recommendedName>
</protein>
<evidence type="ECO:0000259" key="10">
    <source>
        <dbReference type="PROSITE" id="PS50994"/>
    </source>
</evidence>
<dbReference type="PANTHER" id="PTHR37984">
    <property type="entry name" value="PROTEIN CBG26694"/>
    <property type="match status" value="1"/>
</dbReference>
<evidence type="ECO:0000256" key="8">
    <source>
        <dbReference type="SAM" id="MobiDB-lite"/>
    </source>
</evidence>
<dbReference type="Pfam" id="PF00078">
    <property type="entry name" value="RVT_1"/>
    <property type="match status" value="1"/>
</dbReference>
<dbReference type="Gene3D" id="3.30.420.10">
    <property type="entry name" value="Ribonuclease H-like superfamily/Ribonuclease H"/>
    <property type="match status" value="1"/>
</dbReference>
<dbReference type="SUPFAM" id="SSF56672">
    <property type="entry name" value="DNA/RNA polymerases"/>
    <property type="match status" value="1"/>
</dbReference>
<reference evidence="11" key="2">
    <citation type="submission" date="2025-05" db="UniProtKB">
        <authorList>
            <consortium name="EnsemblMetazoa"/>
        </authorList>
    </citation>
    <scope>IDENTIFICATION</scope>
    <source>
        <strain evidence="11">Foshan</strain>
    </source>
</reference>
<evidence type="ECO:0000256" key="4">
    <source>
        <dbReference type="ARBA" id="ARBA00022722"/>
    </source>
</evidence>
<reference evidence="12" key="1">
    <citation type="journal article" date="2015" name="Proc. Natl. Acad. Sci. U.S.A.">
        <title>Genome sequence of the Asian Tiger mosquito, Aedes albopictus, reveals insights into its biology, genetics, and evolution.</title>
        <authorList>
            <person name="Chen X.G."/>
            <person name="Jiang X."/>
            <person name="Gu J."/>
            <person name="Xu M."/>
            <person name="Wu Y."/>
            <person name="Deng Y."/>
            <person name="Zhang C."/>
            <person name="Bonizzoni M."/>
            <person name="Dermauw W."/>
            <person name="Vontas J."/>
            <person name="Armbruster P."/>
            <person name="Huang X."/>
            <person name="Yang Y."/>
            <person name="Zhang H."/>
            <person name="He W."/>
            <person name="Peng H."/>
            <person name="Liu Y."/>
            <person name="Wu K."/>
            <person name="Chen J."/>
            <person name="Lirakis M."/>
            <person name="Topalis P."/>
            <person name="Van Leeuwen T."/>
            <person name="Hall A.B."/>
            <person name="Jiang X."/>
            <person name="Thorpe C."/>
            <person name="Mueller R.L."/>
            <person name="Sun C."/>
            <person name="Waterhouse R.M."/>
            <person name="Yan G."/>
            <person name="Tu Z.J."/>
            <person name="Fang X."/>
            <person name="James A.A."/>
        </authorList>
    </citation>
    <scope>NUCLEOTIDE SEQUENCE [LARGE SCALE GENOMIC DNA]</scope>
    <source>
        <strain evidence="12">Foshan</strain>
    </source>
</reference>
<keyword evidence="6" id="KW-0378">Hydrolase</keyword>
<dbReference type="Gene3D" id="1.10.340.70">
    <property type="match status" value="1"/>
</dbReference>
<evidence type="ECO:0000256" key="1">
    <source>
        <dbReference type="ARBA" id="ARBA00012493"/>
    </source>
</evidence>
<dbReference type="InterPro" id="IPR041588">
    <property type="entry name" value="Integrase_H2C2"/>
</dbReference>
<evidence type="ECO:0000256" key="5">
    <source>
        <dbReference type="ARBA" id="ARBA00022759"/>
    </source>
</evidence>
<dbReference type="Gene3D" id="3.30.70.270">
    <property type="match status" value="2"/>
</dbReference>
<accession>A0ABM1XT57</accession>
<dbReference type="PROSITE" id="PS50994">
    <property type="entry name" value="INTEGRASE"/>
    <property type="match status" value="1"/>
</dbReference>
<dbReference type="InterPro" id="IPR043128">
    <property type="entry name" value="Rev_trsase/Diguanyl_cyclase"/>
</dbReference>
<dbReference type="InterPro" id="IPR041373">
    <property type="entry name" value="RT_RNaseH"/>
</dbReference>
<evidence type="ECO:0000256" key="2">
    <source>
        <dbReference type="ARBA" id="ARBA00022679"/>
    </source>
</evidence>
<name>A0ABM1XT57_AEDAL</name>
<keyword evidence="12" id="KW-1185">Reference proteome</keyword>
<feature type="domain" description="Reverse transcriptase" evidence="9">
    <location>
        <begin position="286"/>
        <end position="464"/>
    </location>
</feature>
<proteinExistence type="predicted"/>
<evidence type="ECO:0000256" key="6">
    <source>
        <dbReference type="ARBA" id="ARBA00022801"/>
    </source>
</evidence>
<dbReference type="InterPro" id="IPR001584">
    <property type="entry name" value="Integrase_cat-core"/>
</dbReference>
<evidence type="ECO:0000259" key="9">
    <source>
        <dbReference type="PROSITE" id="PS50878"/>
    </source>
</evidence>
<keyword evidence="7" id="KW-0695">RNA-directed DNA polymerase</keyword>
<evidence type="ECO:0000256" key="7">
    <source>
        <dbReference type="ARBA" id="ARBA00022918"/>
    </source>
</evidence>
<dbReference type="Gene3D" id="3.10.20.370">
    <property type="match status" value="1"/>
</dbReference>
<feature type="region of interest" description="Disordered" evidence="8">
    <location>
        <begin position="1097"/>
        <end position="1140"/>
    </location>
</feature>
<keyword evidence="3" id="KW-0548">Nucleotidyltransferase</keyword>
<dbReference type="InterPro" id="IPR036397">
    <property type="entry name" value="RNaseH_sf"/>
</dbReference>
<dbReference type="InterPro" id="IPR050951">
    <property type="entry name" value="Retrovirus_Pol_polyprotein"/>
</dbReference>
<dbReference type="Gene3D" id="3.10.10.10">
    <property type="entry name" value="HIV Type 1 Reverse Transcriptase, subunit A, domain 1"/>
    <property type="match status" value="1"/>
</dbReference>
<keyword evidence="4" id="KW-0540">Nuclease</keyword>